<feature type="region of interest" description="Disordered" evidence="1">
    <location>
        <begin position="199"/>
        <end position="229"/>
    </location>
</feature>
<evidence type="ECO:0008006" key="4">
    <source>
        <dbReference type="Google" id="ProtNLM"/>
    </source>
</evidence>
<reference evidence="2 3" key="1">
    <citation type="submission" date="2019-04" db="EMBL/GenBank/DDBJ databases">
        <title>Friends and foes A comparative genomics studyof 23 Aspergillus species from section Flavi.</title>
        <authorList>
            <consortium name="DOE Joint Genome Institute"/>
            <person name="Kjaerbolling I."/>
            <person name="Vesth T."/>
            <person name="Frisvad J.C."/>
            <person name="Nybo J.L."/>
            <person name="Theobald S."/>
            <person name="Kildgaard S."/>
            <person name="Isbrandt T."/>
            <person name="Kuo A."/>
            <person name="Sato A."/>
            <person name="Lyhne E.K."/>
            <person name="Kogle M.E."/>
            <person name="Wiebenga A."/>
            <person name="Kun R.S."/>
            <person name="Lubbers R.J."/>
            <person name="Makela M.R."/>
            <person name="Barry K."/>
            <person name="Chovatia M."/>
            <person name="Clum A."/>
            <person name="Daum C."/>
            <person name="Haridas S."/>
            <person name="He G."/>
            <person name="LaButti K."/>
            <person name="Lipzen A."/>
            <person name="Mondo S."/>
            <person name="Riley R."/>
            <person name="Salamov A."/>
            <person name="Simmons B.A."/>
            <person name="Magnuson J.K."/>
            <person name="Henrissat B."/>
            <person name="Mortensen U.H."/>
            <person name="Larsen T.O."/>
            <person name="Devries R.P."/>
            <person name="Grigoriev I.V."/>
            <person name="Machida M."/>
            <person name="Baker S.E."/>
            <person name="Andersen M.R."/>
        </authorList>
    </citation>
    <scope>NUCLEOTIDE SEQUENCE [LARGE SCALE GENOMIC DNA]</scope>
    <source>
        <strain evidence="2 3">IBT 29228</strain>
    </source>
</reference>
<dbReference type="Pfam" id="PF13424">
    <property type="entry name" value="TPR_12"/>
    <property type="match status" value="1"/>
</dbReference>
<dbReference type="InterPro" id="IPR011990">
    <property type="entry name" value="TPR-like_helical_dom_sf"/>
</dbReference>
<protein>
    <recommendedName>
        <fullName evidence="4">Tetratricopeptide repeat-domain-containing protein</fullName>
    </recommendedName>
</protein>
<dbReference type="PRINTS" id="PR00381">
    <property type="entry name" value="KINESINLIGHT"/>
</dbReference>
<dbReference type="Proteomes" id="UP000326198">
    <property type="component" value="Unassembled WGS sequence"/>
</dbReference>
<proteinExistence type="predicted"/>
<gene>
    <name evidence="2" type="ORF">BDV26DRAFT_257809</name>
</gene>
<dbReference type="PANTHER" id="PTHR46082:SF11">
    <property type="entry name" value="AAA+ ATPASE DOMAIN-CONTAINING PROTEIN-RELATED"/>
    <property type="match status" value="1"/>
</dbReference>
<dbReference type="Pfam" id="PF13374">
    <property type="entry name" value="TPR_10"/>
    <property type="match status" value="5"/>
</dbReference>
<keyword evidence="3" id="KW-1185">Reference proteome</keyword>
<evidence type="ECO:0000313" key="2">
    <source>
        <dbReference type="EMBL" id="KAE8380327.1"/>
    </source>
</evidence>
<dbReference type="InterPro" id="IPR053137">
    <property type="entry name" value="NLR-like"/>
</dbReference>
<dbReference type="OrthoDB" id="1658288at2759"/>
<organism evidence="2 3">
    <name type="scientific">Aspergillus bertholletiae</name>
    <dbReference type="NCBI Taxonomy" id="1226010"/>
    <lineage>
        <taxon>Eukaryota</taxon>
        <taxon>Fungi</taxon>
        <taxon>Dikarya</taxon>
        <taxon>Ascomycota</taxon>
        <taxon>Pezizomycotina</taxon>
        <taxon>Eurotiomycetes</taxon>
        <taxon>Eurotiomycetidae</taxon>
        <taxon>Eurotiales</taxon>
        <taxon>Aspergillaceae</taxon>
        <taxon>Aspergillus</taxon>
        <taxon>Aspergillus subgen. Circumdati</taxon>
    </lineage>
</organism>
<evidence type="ECO:0000313" key="3">
    <source>
        <dbReference type="Proteomes" id="UP000326198"/>
    </source>
</evidence>
<dbReference type="SUPFAM" id="SSF48452">
    <property type="entry name" value="TPR-like"/>
    <property type="match status" value="2"/>
</dbReference>
<accession>A0A5N7BFD7</accession>
<dbReference type="Gene3D" id="1.25.40.10">
    <property type="entry name" value="Tetratricopeptide repeat domain"/>
    <property type="match status" value="2"/>
</dbReference>
<dbReference type="AlphaFoldDB" id="A0A5N7BFD7"/>
<evidence type="ECO:0000256" key="1">
    <source>
        <dbReference type="SAM" id="MobiDB-lite"/>
    </source>
</evidence>
<sequence length="950" mass="107659">MDPDEQISIFSAANMCMSNFDDLLCRLDQDSATRRLVEELRGRFNLWAAYVGAFAMPKASLDARLSLYPDLKCMVLELLDMVSRNTEIDVQLGQLRETDNDRPETDAGQPALTVLRGLDATEAAIERLVILGVQIRRGARRVNKGDTSTEQSAAGPLCSSLIRHRYPYARQSLCNQLGTSIHARGISIQYIQKHNQKLAYKRPSHSNSVTEEEEVYSRRNGLVGSKGPTNTGTAANRAQLHPVPETFPSAISPSAALRLRNPKPRPFGTLVSKGHTVHNPGDDHLHYPSVPRRQKMEKYIPCTICSEPLEVSELTENTWKSHVDRDLELYVCISEECRDPLRFFVKKEDWIDHMKSRHTVTWAQKVHTEMWHCDVSHCATVEFGDMSELLEHLQTKHGDLLTKSKIQGRARRNRRIAGRDPFVCPLCDSVPEEVRDLVQDQPYELLWEHIARHLRSLALLSLSYIEIDPPTGACQSNSVELYNYSASSRPTNDLECSGYFDEPHYRTVPSLIDIEETHIMSDGTRTVGQHVLSGPPSLLSDSEDWAFIPQRNDPTDIDGLSIGIRGQGRGFMIGVRQHFDPASVFRGRAPWIDVMQELSQEEEQQTKVLGAEHPDTLTTRSSRAYAYWNQGRFQDAESLQLREMSESIKALGSDHPFTLISANNLASIRWSQGKWKEAAEQFRLIIKHRVAVLGPEDPATLASMNNLASTYRSLGKWSEANELDQSVECIRKRVLGPEDPSTLATMSNVAFGLWNSGEFAKAEQIERSIIGVQTELLGSTHPDTLISLNNLACTYQRQRRWEDAEELAMQVVQTSKQVLGEKHPFTLTCLGNLALTYRNQDRLKQAGQLELQVFQCQQRLLGPEHPDTLLTRWNLAHTLKKQRRYEDALSMLDRCVQSQSRQLGDDHPHTIAAAAQLKKWRASFRTVAGNLSNRDKKRKNREDDRYFIFI</sequence>
<dbReference type="PANTHER" id="PTHR46082">
    <property type="entry name" value="ATP/GTP-BINDING PROTEIN-RELATED"/>
    <property type="match status" value="1"/>
</dbReference>
<name>A0A5N7BFD7_9EURO</name>
<dbReference type="EMBL" id="ML736183">
    <property type="protein sequence ID" value="KAE8380327.1"/>
    <property type="molecule type" value="Genomic_DNA"/>
</dbReference>